<evidence type="ECO:0000256" key="1">
    <source>
        <dbReference type="SAM" id="SignalP"/>
    </source>
</evidence>
<feature type="signal peptide" evidence="1">
    <location>
        <begin position="1"/>
        <end position="23"/>
    </location>
</feature>
<comment type="caution">
    <text evidence="2">The sequence shown here is derived from an EMBL/GenBank/DDBJ whole genome shotgun (WGS) entry which is preliminary data.</text>
</comment>
<dbReference type="Proteomes" id="UP000574067">
    <property type="component" value="Unassembled WGS sequence"/>
</dbReference>
<dbReference type="AlphaFoldDB" id="A0A848FBW5"/>
<protein>
    <submittedName>
        <fullName evidence="2">Uncharacterized protein</fullName>
    </submittedName>
</protein>
<keyword evidence="1" id="KW-0732">Signal</keyword>
<gene>
    <name evidence="2" type="ORF">HHL10_22200</name>
</gene>
<dbReference type="EMBL" id="JABBFW010000021">
    <property type="protein sequence ID" value="NML17687.1"/>
    <property type="molecule type" value="Genomic_DNA"/>
</dbReference>
<accession>A0A848FBW5</accession>
<feature type="chain" id="PRO_5032346416" evidence="1">
    <location>
        <begin position="24"/>
        <end position="165"/>
    </location>
</feature>
<evidence type="ECO:0000313" key="3">
    <source>
        <dbReference type="Proteomes" id="UP000574067"/>
    </source>
</evidence>
<reference evidence="2 3" key="1">
    <citation type="submission" date="2020-04" db="EMBL/GenBank/DDBJ databases">
        <title>Azohydromonas sp. isolated from soil.</title>
        <authorList>
            <person name="Dahal R.H."/>
        </authorList>
    </citation>
    <scope>NUCLEOTIDE SEQUENCE [LARGE SCALE GENOMIC DNA]</scope>
    <source>
        <strain evidence="2 3">G-1-1-14</strain>
    </source>
</reference>
<sequence length="165" mass="18773">MNRKSKGLLVCGLALASMAWAEAAGLCAAGETAFFACQTSRGRHIALCGRLPEKELQYRFGLEHHIEFQFPEDKNLGMDEFLFAHYSRYQTNRFEIRFTNRGTDYTLFDYDEEDGERRSGVRVATPDGRVRDLKCAGPLTNRLGELKEVLRCDPDNALNLMRDCP</sequence>
<keyword evidence="3" id="KW-1185">Reference proteome</keyword>
<organism evidence="2 3">
    <name type="scientific">Azohydromonas caseinilytica</name>
    <dbReference type="NCBI Taxonomy" id="2728836"/>
    <lineage>
        <taxon>Bacteria</taxon>
        <taxon>Pseudomonadati</taxon>
        <taxon>Pseudomonadota</taxon>
        <taxon>Betaproteobacteria</taxon>
        <taxon>Burkholderiales</taxon>
        <taxon>Sphaerotilaceae</taxon>
        <taxon>Azohydromonas</taxon>
    </lineage>
</organism>
<dbReference type="RefSeq" id="WP_169162589.1">
    <property type="nucleotide sequence ID" value="NZ_JABBFW010000021.1"/>
</dbReference>
<name>A0A848FBW5_9BURK</name>
<evidence type="ECO:0000313" key="2">
    <source>
        <dbReference type="EMBL" id="NML17687.1"/>
    </source>
</evidence>
<proteinExistence type="predicted"/>